<gene>
    <name evidence="1" type="ORF">BD310DRAFT_942534</name>
</gene>
<keyword evidence="2" id="KW-1185">Reference proteome</keyword>
<protein>
    <submittedName>
        <fullName evidence="1">Uncharacterized protein</fullName>
    </submittedName>
</protein>
<organism evidence="1 2">
    <name type="scientific">Dichomitus squalens</name>
    <dbReference type="NCBI Taxonomy" id="114155"/>
    <lineage>
        <taxon>Eukaryota</taxon>
        <taxon>Fungi</taxon>
        <taxon>Dikarya</taxon>
        <taxon>Basidiomycota</taxon>
        <taxon>Agaricomycotina</taxon>
        <taxon>Agaricomycetes</taxon>
        <taxon>Polyporales</taxon>
        <taxon>Polyporaceae</taxon>
        <taxon>Dichomitus</taxon>
    </lineage>
</organism>
<proteinExistence type="predicted"/>
<dbReference type="EMBL" id="ML145357">
    <property type="protein sequence ID" value="TBU51232.1"/>
    <property type="molecule type" value="Genomic_DNA"/>
</dbReference>
<dbReference type="AlphaFoldDB" id="A0A4Q9PDV5"/>
<name>A0A4Q9PDV5_9APHY</name>
<dbReference type="Proteomes" id="UP000292082">
    <property type="component" value="Unassembled WGS sequence"/>
</dbReference>
<accession>A0A4Q9PDV5</accession>
<evidence type="ECO:0000313" key="1">
    <source>
        <dbReference type="EMBL" id="TBU51232.1"/>
    </source>
</evidence>
<sequence length="60" mass="7081">MLKQTVQNLGPRSYHCPRPLLSNRLPHPRLKRPIFIARRCCLKLAARISNSEWHRARVSH</sequence>
<reference evidence="1 2" key="1">
    <citation type="submission" date="2019-01" db="EMBL/GenBank/DDBJ databases">
        <title>Draft genome sequences of three monokaryotic isolates of the white-rot basidiomycete fungus Dichomitus squalens.</title>
        <authorList>
            <consortium name="DOE Joint Genome Institute"/>
            <person name="Lopez S.C."/>
            <person name="Andreopoulos B."/>
            <person name="Pangilinan J."/>
            <person name="Lipzen A."/>
            <person name="Riley R."/>
            <person name="Ahrendt S."/>
            <person name="Ng V."/>
            <person name="Barry K."/>
            <person name="Daum C."/>
            <person name="Grigoriev I.V."/>
            <person name="Hilden K.S."/>
            <person name="Makela M.R."/>
            <person name="de Vries R.P."/>
        </authorList>
    </citation>
    <scope>NUCLEOTIDE SEQUENCE [LARGE SCALE GENOMIC DNA]</scope>
    <source>
        <strain evidence="1 2">CBS 464.89</strain>
    </source>
</reference>
<evidence type="ECO:0000313" key="2">
    <source>
        <dbReference type="Proteomes" id="UP000292082"/>
    </source>
</evidence>